<dbReference type="InterPro" id="IPR036291">
    <property type="entry name" value="NAD(P)-bd_dom_sf"/>
</dbReference>
<dbReference type="Gene3D" id="3.40.50.720">
    <property type="entry name" value="NAD(P)-binding Rossmann-like Domain"/>
    <property type="match status" value="1"/>
</dbReference>
<dbReference type="Gene3D" id="1.10.1040.50">
    <property type="match status" value="1"/>
</dbReference>
<dbReference type="KEGG" id="acel:acsn021_19740"/>
<dbReference type="Proteomes" id="UP000515561">
    <property type="component" value="Chromosome"/>
</dbReference>
<dbReference type="GO" id="GO:0006631">
    <property type="term" value="P:fatty acid metabolic process"/>
    <property type="evidence" value="ECO:0007669"/>
    <property type="project" value="InterPro"/>
</dbReference>
<dbReference type="GO" id="GO:0070403">
    <property type="term" value="F:NAD+ binding"/>
    <property type="evidence" value="ECO:0007669"/>
    <property type="project" value="InterPro"/>
</dbReference>
<comment type="similarity">
    <text evidence="2">Belongs to the 3-hydroxyacyl-CoA dehydrogenase family.</text>
</comment>
<dbReference type="RefSeq" id="WP_184093358.1">
    <property type="nucleotide sequence ID" value="NZ_AP023367.1"/>
</dbReference>
<gene>
    <name evidence="4" type="ORF">acsn021_19740</name>
</gene>
<organism evidence="4 5">
    <name type="scientific">Anaerocolumna cellulosilytica</name>
    <dbReference type="NCBI Taxonomy" id="433286"/>
    <lineage>
        <taxon>Bacteria</taxon>
        <taxon>Bacillati</taxon>
        <taxon>Bacillota</taxon>
        <taxon>Clostridia</taxon>
        <taxon>Lachnospirales</taxon>
        <taxon>Lachnospiraceae</taxon>
        <taxon>Anaerocolumna</taxon>
    </lineage>
</organism>
<dbReference type="PANTHER" id="PTHR48075">
    <property type="entry name" value="3-HYDROXYACYL-COA DEHYDROGENASE FAMILY PROTEIN"/>
    <property type="match status" value="1"/>
</dbReference>
<protein>
    <submittedName>
        <fullName evidence="4">Uncharacterized protein</fullName>
    </submittedName>
</protein>
<evidence type="ECO:0000256" key="3">
    <source>
        <dbReference type="ARBA" id="ARBA00023002"/>
    </source>
</evidence>
<accession>A0A6S6R4P4</accession>
<evidence type="ECO:0000256" key="2">
    <source>
        <dbReference type="ARBA" id="ARBA00009463"/>
    </source>
</evidence>
<dbReference type="SUPFAM" id="SSF51735">
    <property type="entry name" value="NAD(P)-binding Rossmann-fold domains"/>
    <property type="match status" value="1"/>
</dbReference>
<dbReference type="GO" id="GO:0016616">
    <property type="term" value="F:oxidoreductase activity, acting on the CH-OH group of donors, NAD or NADP as acceptor"/>
    <property type="evidence" value="ECO:0007669"/>
    <property type="project" value="InterPro"/>
</dbReference>
<dbReference type="InterPro" id="IPR008927">
    <property type="entry name" value="6-PGluconate_DH-like_C_sf"/>
</dbReference>
<evidence type="ECO:0000313" key="5">
    <source>
        <dbReference type="Proteomes" id="UP000515561"/>
    </source>
</evidence>
<keyword evidence="3" id="KW-0560">Oxidoreductase</keyword>
<dbReference type="InterPro" id="IPR006176">
    <property type="entry name" value="3-OHacyl-CoA_DH_NAD-bd"/>
</dbReference>
<dbReference type="InterPro" id="IPR006108">
    <property type="entry name" value="3HC_DH_C"/>
</dbReference>
<dbReference type="PANTHER" id="PTHR48075:SF5">
    <property type="entry name" value="3-HYDROXYBUTYRYL-COA DEHYDROGENASE"/>
    <property type="match status" value="1"/>
</dbReference>
<name>A0A6S6R4P4_9FIRM</name>
<keyword evidence="5" id="KW-1185">Reference proteome</keyword>
<dbReference type="Pfam" id="PF00725">
    <property type="entry name" value="3HCDH"/>
    <property type="match status" value="2"/>
</dbReference>
<dbReference type="Pfam" id="PF02737">
    <property type="entry name" value="3HCDH_N"/>
    <property type="match status" value="1"/>
</dbReference>
<proteinExistence type="inferred from homology"/>
<evidence type="ECO:0000256" key="1">
    <source>
        <dbReference type="ARBA" id="ARBA00005086"/>
    </source>
</evidence>
<sequence length="557" mass="63700">MESFKIGIIGGGFQGKSEAYWFAKRNVDVIVYEISQRQRAMVYEEMGASPKSHKYLKHIKLTDHLEDLRDCCLVIENIPENKEMKYKILKEVEKVVTEDTIIASNSSSYLPTFLAEALENKSRFMNIHFLGVSWGINDLELIPSQYTSQETVEKTNELMEYLGFYPVVMKECAGFIFNRINGMELSNLFRAMEVYKLADLDTITKYLLYPIRGQWTVAFIDLLGVEISKALFDYLHEMFGDRAHISEYLNGRVERNELGVKTGKGFYDYPSTKVDPTILIKKTERNVKSKYQHIFVNNVAINQLNLLLALVNKGKTVYMDTIDTPCFKVLERTDKHIYDKVAGNIILAKDTDVEFDLVLDSKIATFEEAVESINQLSERFGADKPILVNTPIYRLKDLAKATEHPLERLAVINCQKSFICNTELVKNPGYSEEIYDEIKSFIIEITGGCLEVNDGYTRPLMFLLITKMFESIRCLEEGIASRDEIVRLMQKEAIFKDADYMGLGTLKFLSEYLFNIYGQPFEAPKLLLDMVAENKCGVMNGNGFYEYPGVLAAVVHS</sequence>
<evidence type="ECO:0000313" key="4">
    <source>
        <dbReference type="EMBL" id="BCJ94405.1"/>
    </source>
</evidence>
<dbReference type="EMBL" id="AP023367">
    <property type="protein sequence ID" value="BCJ94405.1"/>
    <property type="molecule type" value="Genomic_DNA"/>
</dbReference>
<dbReference type="AlphaFoldDB" id="A0A6S6R4P4"/>
<dbReference type="SUPFAM" id="SSF48179">
    <property type="entry name" value="6-phosphogluconate dehydrogenase C-terminal domain-like"/>
    <property type="match status" value="2"/>
</dbReference>
<dbReference type="InterPro" id="IPR013328">
    <property type="entry name" value="6PGD_dom2"/>
</dbReference>
<reference evidence="4 5" key="1">
    <citation type="journal article" date="2016" name="Int. J. Syst. Evol. Microbiol.">
        <title>Descriptions of Anaerotaenia torta gen. nov., sp. nov. and Anaerocolumna cellulosilytica gen. nov., sp. nov. isolated from a methanogenic reactor of cattle waste.</title>
        <authorList>
            <person name="Uek A."/>
            <person name="Ohtaki Y."/>
            <person name="Kaku N."/>
            <person name="Ueki K."/>
        </authorList>
    </citation>
    <scope>NUCLEOTIDE SEQUENCE [LARGE SCALE GENOMIC DNA]</scope>
    <source>
        <strain evidence="4 5">SN021</strain>
    </source>
</reference>
<comment type="pathway">
    <text evidence="1">Lipid metabolism; butanoate metabolism.</text>
</comment>
<dbReference type="Gene3D" id="1.10.1040.10">
    <property type="entry name" value="N-(1-d-carboxylethyl)-l-norvaline Dehydrogenase, domain 2"/>
    <property type="match status" value="1"/>
</dbReference>